<evidence type="ECO:0000313" key="5">
    <source>
        <dbReference type="EMBL" id="MED5016406.1"/>
    </source>
</evidence>
<dbReference type="InterPro" id="IPR018060">
    <property type="entry name" value="HTH_AraC"/>
</dbReference>
<evidence type="ECO:0000313" key="6">
    <source>
        <dbReference type="Proteomes" id="UP001343257"/>
    </source>
</evidence>
<dbReference type="Pfam" id="PF12833">
    <property type="entry name" value="HTH_18"/>
    <property type="match status" value="1"/>
</dbReference>
<dbReference type="PANTHER" id="PTHR43280:SF28">
    <property type="entry name" value="HTH-TYPE TRANSCRIPTIONAL ACTIVATOR RHAS"/>
    <property type="match status" value="1"/>
</dbReference>
<accession>A0ABU6PQI0</accession>
<comment type="caution">
    <text evidence="5">The sequence shown here is derived from an EMBL/GenBank/DDBJ whole genome shotgun (WGS) entry which is preliminary data.</text>
</comment>
<keyword evidence="2" id="KW-0238">DNA-binding</keyword>
<dbReference type="InterPro" id="IPR014710">
    <property type="entry name" value="RmlC-like_jellyroll"/>
</dbReference>
<dbReference type="InterPro" id="IPR003313">
    <property type="entry name" value="AraC-bd"/>
</dbReference>
<keyword evidence="6" id="KW-1185">Reference proteome</keyword>
<dbReference type="PROSITE" id="PS01124">
    <property type="entry name" value="HTH_ARAC_FAMILY_2"/>
    <property type="match status" value="1"/>
</dbReference>
<keyword evidence="3" id="KW-0804">Transcription</keyword>
<evidence type="ECO:0000256" key="2">
    <source>
        <dbReference type="ARBA" id="ARBA00023125"/>
    </source>
</evidence>
<dbReference type="InterPro" id="IPR037923">
    <property type="entry name" value="HTH-like"/>
</dbReference>
<proteinExistence type="predicted"/>
<name>A0ABU6PQI0_9BACL</name>
<dbReference type="PROSITE" id="PS00041">
    <property type="entry name" value="HTH_ARAC_FAMILY_1"/>
    <property type="match status" value="1"/>
</dbReference>
<dbReference type="RefSeq" id="WP_328275463.1">
    <property type="nucleotide sequence ID" value="NZ_JARTLD010000009.1"/>
</dbReference>
<dbReference type="SUPFAM" id="SSF51215">
    <property type="entry name" value="Regulatory protein AraC"/>
    <property type="match status" value="1"/>
</dbReference>
<organism evidence="5 6">
    <name type="scientific">Paenibacillus chibensis</name>
    <dbReference type="NCBI Taxonomy" id="59846"/>
    <lineage>
        <taxon>Bacteria</taxon>
        <taxon>Bacillati</taxon>
        <taxon>Bacillota</taxon>
        <taxon>Bacilli</taxon>
        <taxon>Bacillales</taxon>
        <taxon>Paenibacillaceae</taxon>
        <taxon>Paenibacillus</taxon>
    </lineage>
</organism>
<dbReference type="Proteomes" id="UP001343257">
    <property type="component" value="Unassembled WGS sequence"/>
</dbReference>
<protein>
    <submittedName>
        <fullName evidence="5">AraC family transcriptional regulator</fullName>
    </submittedName>
</protein>
<dbReference type="EMBL" id="JARTLD010000009">
    <property type="protein sequence ID" value="MED5016406.1"/>
    <property type="molecule type" value="Genomic_DNA"/>
</dbReference>
<gene>
    <name evidence="5" type="ORF">P9847_03680</name>
</gene>
<evidence type="ECO:0000256" key="1">
    <source>
        <dbReference type="ARBA" id="ARBA00023015"/>
    </source>
</evidence>
<evidence type="ECO:0000259" key="4">
    <source>
        <dbReference type="PROSITE" id="PS01124"/>
    </source>
</evidence>
<sequence>MDVRMIRLFRPPRQPMPLYAHTVGYNKQNPMKRPDGFSTHQLLFSKSGRGQVHLDGRPTFELGPSQYVFLPAELPHEYFPLDNEPWVVGYVSFSGTRMDLLMSHFGVEPCQAAACTDMEAVWSMLDELWELADANEEGAEWEGARLIYGLLLDLVKMKQVSPSIQEPLPLTEEANPACDVIRLTEQYLNEHYNKNISLTNVAQSFGYTHQYLNRLFRQTYGLSMLQYVQKMRLGRAIELMRTESSIPVKEIALHIGMETNYFIRMFRKSTGKTPDQYRKEMLKSQ</sequence>
<dbReference type="SUPFAM" id="SSF46689">
    <property type="entry name" value="Homeodomain-like"/>
    <property type="match status" value="2"/>
</dbReference>
<feature type="domain" description="HTH araC/xylS-type" evidence="4">
    <location>
        <begin position="182"/>
        <end position="280"/>
    </location>
</feature>
<dbReference type="Pfam" id="PF02311">
    <property type="entry name" value="AraC_binding"/>
    <property type="match status" value="1"/>
</dbReference>
<evidence type="ECO:0000256" key="3">
    <source>
        <dbReference type="ARBA" id="ARBA00023163"/>
    </source>
</evidence>
<dbReference type="SMART" id="SM00342">
    <property type="entry name" value="HTH_ARAC"/>
    <property type="match status" value="1"/>
</dbReference>
<keyword evidence="1" id="KW-0805">Transcription regulation</keyword>
<dbReference type="Gene3D" id="1.10.10.60">
    <property type="entry name" value="Homeodomain-like"/>
    <property type="match status" value="2"/>
</dbReference>
<reference evidence="5 6" key="1">
    <citation type="submission" date="2023-03" db="EMBL/GenBank/DDBJ databases">
        <title>Bacillus Genome Sequencing.</title>
        <authorList>
            <person name="Dunlap C."/>
        </authorList>
    </citation>
    <scope>NUCLEOTIDE SEQUENCE [LARGE SCALE GENOMIC DNA]</scope>
    <source>
        <strain evidence="5 6">NRS-52</strain>
    </source>
</reference>
<dbReference type="InterPro" id="IPR018062">
    <property type="entry name" value="HTH_AraC-typ_CS"/>
</dbReference>
<dbReference type="InterPro" id="IPR009057">
    <property type="entry name" value="Homeodomain-like_sf"/>
</dbReference>
<dbReference type="Gene3D" id="2.60.120.10">
    <property type="entry name" value="Jelly Rolls"/>
    <property type="match status" value="1"/>
</dbReference>
<dbReference type="PANTHER" id="PTHR43280">
    <property type="entry name" value="ARAC-FAMILY TRANSCRIPTIONAL REGULATOR"/>
    <property type="match status" value="1"/>
</dbReference>